<proteinExistence type="inferred from homology"/>
<dbReference type="CDD" id="cd07337">
    <property type="entry name" value="M48B_HtpX_like"/>
    <property type="match status" value="1"/>
</dbReference>
<evidence type="ECO:0000256" key="7">
    <source>
        <dbReference type="ARBA" id="ARBA00022989"/>
    </source>
</evidence>
<evidence type="ECO:0000256" key="2">
    <source>
        <dbReference type="ARBA" id="ARBA00022670"/>
    </source>
</evidence>
<evidence type="ECO:0000256" key="9">
    <source>
        <dbReference type="ARBA" id="ARBA00023136"/>
    </source>
</evidence>
<evidence type="ECO:0000256" key="1">
    <source>
        <dbReference type="ARBA" id="ARBA00022475"/>
    </source>
</evidence>
<evidence type="ECO:0000256" key="4">
    <source>
        <dbReference type="ARBA" id="ARBA00022723"/>
    </source>
</evidence>
<keyword evidence="8 10" id="KW-0482">Metalloprotease</keyword>
<protein>
    <submittedName>
        <fullName evidence="13">Peptidase M48 family protein</fullName>
    </submittedName>
</protein>
<reference evidence="13" key="1">
    <citation type="journal article" date="2020" name="J Glob Antimicrob Resist">
        <title>Molecular characteristics of PaLoc and acquired antimicrobial resistance in epidemic Clostridioides difficile isolates revealed by whole-genome sequencing.</title>
        <authorList>
            <person name="Zhao F."/>
            <person name="Tong Q."/>
            <person name="Fu Y."/>
            <person name="Ruan Z."/>
            <person name="Shi K."/>
            <person name="Ji J."/>
            <person name="Yu Y."/>
            <person name="Xie X."/>
        </authorList>
    </citation>
    <scope>NUCLEOTIDE SEQUENCE</scope>
    <source>
        <strain evidence="13">1-11</strain>
    </source>
</reference>
<organism evidence="13">
    <name type="scientific">Clostridioides difficile</name>
    <name type="common">Peptoclostridium difficile</name>
    <dbReference type="NCBI Taxonomy" id="1496"/>
    <lineage>
        <taxon>Bacteria</taxon>
        <taxon>Bacillati</taxon>
        <taxon>Bacillota</taxon>
        <taxon>Clostridia</taxon>
        <taxon>Peptostreptococcales</taxon>
        <taxon>Peptostreptococcaceae</taxon>
        <taxon>Clostridioides</taxon>
    </lineage>
</organism>
<feature type="transmembrane region" description="Helical" evidence="11">
    <location>
        <begin position="177"/>
        <end position="202"/>
    </location>
</feature>
<feature type="transmembrane region" description="Helical" evidence="11">
    <location>
        <begin position="208"/>
        <end position="235"/>
    </location>
</feature>
<evidence type="ECO:0000256" key="11">
    <source>
        <dbReference type="SAM" id="Phobius"/>
    </source>
</evidence>
<evidence type="ECO:0000256" key="8">
    <source>
        <dbReference type="ARBA" id="ARBA00023049"/>
    </source>
</evidence>
<keyword evidence="4" id="KW-0479">Metal-binding</keyword>
<keyword evidence="5 10" id="KW-0378">Hydrolase</keyword>
<dbReference type="InterPro" id="IPR050083">
    <property type="entry name" value="HtpX_protease"/>
</dbReference>
<dbReference type="Pfam" id="PF01435">
    <property type="entry name" value="Peptidase_M48"/>
    <property type="match status" value="1"/>
</dbReference>
<keyword evidence="1" id="KW-1003">Cell membrane</keyword>
<evidence type="ECO:0000256" key="3">
    <source>
        <dbReference type="ARBA" id="ARBA00022692"/>
    </source>
</evidence>
<dbReference type="EMBL" id="MN625138">
    <property type="protein sequence ID" value="QOQ51904.1"/>
    <property type="molecule type" value="Genomic_DNA"/>
</dbReference>
<evidence type="ECO:0000256" key="5">
    <source>
        <dbReference type="ARBA" id="ARBA00022801"/>
    </source>
</evidence>
<keyword evidence="9 11" id="KW-0472">Membrane</keyword>
<feature type="transmembrane region" description="Helical" evidence="11">
    <location>
        <begin position="59"/>
        <end position="82"/>
    </location>
</feature>
<feature type="transmembrane region" description="Helical" evidence="11">
    <location>
        <begin position="27"/>
        <end position="47"/>
    </location>
</feature>
<dbReference type="GO" id="GO:0006508">
    <property type="term" value="P:proteolysis"/>
    <property type="evidence" value="ECO:0007669"/>
    <property type="project" value="UniProtKB-KW"/>
</dbReference>
<sequence>MQAQTNNTIKGGCIMDIWHRVGRIVRFSNLGTLLFFTLNILLIVAVFGSSGSIVELICIYFFTVAISLSPLGEMCLAAFAGASDIKRVDIKLRVVPLVQYVLDKAKENTSYCPKKVKVKIIHDPAPNAFALGRQTLCITDGLLLLSDDMILGILAHEIGHLSYGHTVIQLLIGGGNIFISGCLLLIKISYWIFSAIMGLFAICSRSGVMGIITAVFAGISTALSWLWVKFCMLFLMWSMRQNEYLADEFAYKIGFGLELATVLDQHISDVPHDGFLSAIYSTHPCNDDRVAALQNLGVPYSRY</sequence>
<keyword evidence="6 10" id="KW-0862">Zinc</keyword>
<dbReference type="AlphaFoldDB" id="A0A7M4BJI0"/>
<dbReference type="InterPro" id="IPR001915">
    <property type="entry name" value="Peptidase_M48"/>
</dbReference>
<dbReference type="GO" id="GO:0004222">
    <property type="term" value="F:metalloendopeptidase activity"/>
    <property type="evidence" value="ECO:0007669"/>
    <property type="project" value="InterPro"/>
</dbReference>
<keyword evidence="7 11" id="KW-1133">Transmembrane helix</keyword>
<keyword evidence="3 11" id="KW-0812">Transmembrane</keyword>
<evidence type="ECO:0000256" key="6">
    <source>
        <dbReference type="ARBA" id="ARBA00022833"/>
    </source>
</evidence>
<feature type="domain" description="Peptidase M48" evidence="12">
    <location>
        <begin position="107"/>
        <end position="295"/>
    </location>
</feature>
<dbReference type="PANTHER" id="PTHR43221:SF2">
    <property type="entry name" value="PROTEASE HTPX HOMOLOG"/>
    <property type="match status" value="1"/>
</dbReference>
<dbReference type="GO" id="GO:0046872">
    <property type="term" value="F:metal ion binding"/>
    <property type="evidence" value="ECO:0007669"/>
    <property type="project" value="UniProtKB-KW"/>
</dbReference>
<name>A0A7M4BJI0_CLODI</name>
<accession>A0A7M4BJI0</accession>
<evidence type="ECO:0000313" key="13">
    <source>
        <dbReference type="EMBL" id="QOQ51904.1"/>
    </source>
</evidence>
<evidence type="ECO:0000259" key="12">
    <source>
        <dbReference type="Pfam" id="PF01435"/>
    </source>
</evidence>
<comment type="similarity">
    <text evidence="10">Belongs to the peptidase M48 family.</text>
</comment>
<dbReference type="PANTHER" id="PTHR43221">
    <property type="entry name" value="PROTEASE HTPX"/>
    <property type="match status" value="1"/>
</dbReference>
<comment type="cofactor">
    <cofactor evidence="10">
        <name>Zn(2+)</name>
        <dbReference type="ChEBI" id="CHEBI:29105"/>
    </cofactor>
    <text evidence="10">Binds 1 zinc ion per subunit.</text>
</comment>
<evidence type="ECO:0000256" key="10">
    <source>
        <dbReference type="RuleBase" id="RU003983"/>
    </source>
</evidence>
<keyword evidence="2 10" id="KW-0645">Protease</keyword>
<dbReference type="Gene3D" id="3.30.2010.10">
    <property type="entry name" value="Metalloproteases ('zincins'), catalytic domain"/>
    <property type="match status" value="1"/>
</dbReference>